<evidence type="ECO:0000313" key="3">
    <source>
        <dbReference type="Proteomes" id="UP000032061"/>
    </source>
</evidence>
<proteinExistence type="predicted"/>
<keyword evidence="1" id="KW-0812">Transmembrane</keyword>
<evidence type="ECO:0008006" key="4">
    <source>
        <dbReference type="Google" id="ProtNLM"/>
    </source>
</evidence>
<feature type="transmembrane region" description="Helical" evidence="1">
    <location>
        <begin position="172"/>
        <end position="203"/>
    </location>
</feature>
<feature type="transmembrane region" description="Helical" evidence="1">
    <location>
        <begin position="241"/>
        <end position="258"/>
    </location>
</feature>
<feature type="transmembrane region" description="Helical" evidence="1">
    <location>
        <begin position="88"/>
        <end position="112"/>
    </location>
</feature>
<evidence type="ECO:0000256" key="1">
    <source>
        <dbReference type="SAM" id="Phobius"/>
    </source>
</evidence>
<keyword evidence="1" id="KW-0472">Membrane</keyword>
<dbReference type="STRING" id="37752.IW18_10115"/>
<keyword evidence="1" id="KW-1133">Transmembrane helix</keyword>
<feature type="transmembrane region" description="Helical" evidence="1">
    <location>
        <begin position="12"/>
        <end position="29"/>
    </location>
</feature>
<evidence type="ECO:0000313" key="2">
    <source>
        <dbReference type="EMBL" id="KIO52879.1"/>
    </source>
</evidence>
<gene>
    <name evidence="2" type="ORF">IW18_10115</name>
</gene>
<feature type="transmembrane region" description="Helical" evidence="1">
    <location>
        <begin position="215"/>
        <end position="235"/>
    </location>
</feature>
<sequence>MTQNVDKTKLIRYGFALLIIVLMVGASEWFGEKEILFPEMAALALGLWVIDKKIWTISRPMLVVLMTFCAFFGILIVSYSPFPLLVNIAISFIYTSLCLIVTRTTLIPITSAAMLPVLLGTDSLIYPISVFVMSVLVVSGQWLLEKNALRKPISFDKKKGYYKHNTKHWTKLFFWLLVIAAIPVYTGKVYFIVPPLIVMFIEFSSSSSGFRNRPLQVYFVVITAAILGTFTQYYLHNTLGISQVYSVLLLFICLFFLFEIVGKPFAPACAIAMVPMIIPQQNILYYPAEVAIGAAVFLFVSMIFFLKCYRWKREHLMVCFVPDFLRSRIERPNRKEKEIL</sequence>
<dbReference type="RefSeq" id="WP_041517459.1">
    <property type="nucleotide sequence ID" value="NZ_JPRK01000008.1"/>
</dbReference>
<feature type="transmembrane region" description="Helical" evidence="1">
    <location>
        <begin position="290"/>
        <end position="309"/>
    </location>
</feature>
<dbReference type="AlphaFoldDB" id="A0A0D0EES8"/>
<feature type="transmembrane region" description="Helical" evidence="1">
    <location>
        <begin position="62"/>
        <end position="82"/>
    </location>
</feature>
<dbReference type="Proteomes" id="UP000032061">
    <property type="component" value="Unassembled WGS sequence"/>
</dbReference>
<name>A0A0D0EES8_9FLAO</name>
<organism evidence="2 3">
    <name type="scientific">Flavobacterium hibernum</name>
    <dbReference type="NCBI Taxonomy" id="37752"/>
    <lineage>
        <taxon>Bacteria</taxon>
        <taxon>Pseudomonadati</taxon>
        <taxon>Bacteroidota</taxon>
        <taxon>Flavobacteriia</taxon>
        <taxon>Flavobacteriales</taxon>
        <taxon>Flavobacteriaceae</taxon>
        <taxon>Flavobacterium</taxon>
    </lineage>
</organism>
<comment type="caution">
    <text evidence="2">The sequence shown here is derived from an EMBL/GenBank/DDBJ whole genome shotgun (WGS) entry which is preliminary data.</text>
</comment>
<dbReference type="OrthoDB" id="3193075at2"/>
<feature type="transmembrane region" description="Helical" evidence="1">
    <location>
        <begin position="124"/>
        <end position="144"/>
    </location>
</feature>
<dbReference type="EMBL" id="JPRK01000008">
    <property type="protein sequence ID" value="KIO52879.1"/>
    <property type="molecule type" value="Genomic_DNA"/>
</dbReference>
<reference evidence="2 3" key="1">
    <citation type="submission" date="2015-01" db="EMBL/GenBank/DDBJ databases">
        <title>Genome of Flavobacterium hibernum DSM 12611.</title>
        <authorList>
            <person name="Stropko S.J."/>
            <person name="Pipes S.E."/>
            <person name="Newman J.D."/>
        </authorList>
    </citation>
    <scope>NUCLEOTIDE SEQUENCE [LARGE SCALE GENOMIC DNA]</scope>
    <source>
        <strain evidence="2 3">DSM 12611</strain>
    </source>
</reference>
<accession>A0A0D0EES8</accession>
<protein>
    <recommendedName>
        <fullName evidence="4">HPP family protein</fullName>
    </recommendedName>
</protein>